<proteinExistence type="predicted"/>
<gene>
    <name evidence="1" type="ORF">M0M44_02280</name>
</gene>
<accession>A0ABY4LVE2</accession>
<organism evidence="1 2">
    <name type="scientific">Flavobacterium humidisoli</name>
    <dbReference type="NCBI Taxonomy" id="2937442"/>
    <lineage>
        <taxon>Bacteria</taxon>
        <taxon>Pseudomonadati</taxon>
        <taxon>Bacteroidota</taxon>
        <taxon>Flavobacteriia</taxon>
        <taxon>Flavobacteriales</taxon>
        <taxon>Flavobacteriaceae</taxon>
        <taxon>Flavobacterium</taxon>
    </lineage>
</organism>
<evidence type="ECO:0008006" key="3">
    <source>
        <dbReference type="Google" id="ProtNLM"/>
    </source>
</evidence>
<dbReference type="RefSeq" id="WP_248728323.1">
    <property type="nucleotide sequence ID" value="NZ_CP096829.1"/>
</dbReference>
<evidence type="ECO:0000313" key="1">
    <source>
        <dbReference type="EMBL" id="UPZ16184.1"/>
    </source>
</evidence>
<dbReference type="Proteomes" id="UP000829998">
    <property type="component" value="Chromosome"/>
</dbReference>
<evidence type="ECO:0000313" key="2">
    <source>
        <dbReference type="Proteomes" id="UP000829998"/>
    </source>
</evidence>
<sequence>MASKKYKPSEYIDQILIPGIEKIKEVEPFYCFSVISCTIEFLGSFYDNVSFGDYEPELPYKRFKKGLELFENTKYQSVIRDIYYGMRCGFAHSGRPSEKIALTTQAEIKNGDEHLKNIGSKEPNSCTLFVLETFIEDFKKACEVLKKDITNSEKVDSSKAKKTYTTTISNVNGMYSGGTFSQEVHIKNK</sequence>
<dbReference type="EMBL" id="CP096829">
    <property type="protein sequence ID" value="UPZ16184.1"/>
    <property type="molecule type" value="Genomic_DNA"/>
</dbReference>
<protein>
    <recommendedName>
        <fullName evidence="3">pEK499-p136 HEPN domain-containing protein</fullName>
    </recommendedName>
</protein>
<keyword evidence="2" id="KW-1185">Reference proteome</keyword>
<reference evidence="1 2" key="1">
    <citation type="submission" date="2022-04" db="EMBL/GenBank/DDBJ databases">
        <authorList>
            <person name="Ra J.-S."/>
            <person name="Kim S.-B."/>
        </authorList>
    </citation>
    <scope>NUCLEOTIDE SEQUENCE [LARGE SCALE GENOMIC DNA]</scope>
    <source>
        <strain evidence="1 2">MMS21-Er5</strain>
    </source>
</reference>
<name>A0ABY4LVE2_9FLAO</name>